<dbReference type="SMART" id="SM00387">
    <property type="entry name" value="HATPase_c"/>
    <property type="match status" value="1"/>
</dbReference>
<dbReference type="PANTHER" id="PTHR43065:SF10">
    <property type="entry name" value="PEROXIDE STRESS-ACTIVATED HISTIDINE KINASE MAK3"/>
    <property type="match status" value="1"/>
</dbReference>
<dbReference type="Gene3D" id="1.10.287.130">
    <property type="match status" value="1"/>
</dbReference>
<keyword evidence="8" id="KW-0902">Two-component regulatory system</keyword>
<keyword evidence="3" id="KW-0597">Phosphoprotein</keyword>
<keyword evidence="9" id="KW-0812">Transmembrane</keyword>
<dbReference type="Pfam" id="PF00989">
    <property type="entry name" value="PAS"/>
    <property type="match status" value="1"/>
</dbReference>
<keyword evidence="4" id="KW-0808">Transferase</keyword>
<reference evidence="13 14" key="1">
    <citation type="submission" date="2020-02" db="EMBL/GenBank/DDBJ databases">
        <title>Balneolaceae bacterium YR4-1, complete genome.</title>
        <authorList>
            <person name="Li Y."/>
            <person name="Wu S."/>
        </authorList>
    </citation>
    <scope>NUCLEOTIDE SEQUENCE [LARGE SCALE GENOMIC DNA]</scope>
    <source>
        <strain evidence="13 14">YR4-1</strain>
    </source>
</reference>
<dbReference type="Gene3D" id="3.30.565.10">
    <property type="entry name" value="Histidine kinase-like ATPase, C-terminal domain"/>
    <property type="match status" value="1"/>
</dbReference>
<dbReference type="InterPro" id="IPR035965">
    <property type="entry name" value="PAS-like_dom_sf"/>
</dbReference>
<keyword evidence="9" id="KW-0472">Membrane</keyword>
<keyword evidence="6" id="KW-0418">Kinase</keyword>
<dbReference type="InterPro" id="IPR003594">
    <property type="entry name" value="HATPase_dom"/>
</dbReference>
<evidence type="ECO:0000256" key="9">
    <source>
        <dbReference type="SAM" id="Phobius"/>
    </source>
</evidence>
<feature type="domain" description="PAC" evidence="12">
    <location>
        <begin position="160"/>
        <end position="212"/>
    </location>
</feature>
<dbReference type="AlphaFoldDB" id="A0A6M1SWR5"/>
<feature type="domain" description="Histidine kinase" evidence="10">
    <location>
        <begin position="225"/>
        <end position="435"/>
    </location>
</feature>
<dbReference type="InterPro" id="IPR013767">
    <property type="entry name" value="PAS_fold"/>
</dbReference>
<name>A0A6M1SWR5_9BACT</name>
<evidence type="ECO:0000313" key="14">
    <source>
        <dbReference type="Proteomes" id="UP000473278"/>
    </source>
</evidence>
<dbReference type="EC" id="2.7.13.3" evidence="2"/>
<dbReference type="InterPro" id="IPR036890">
    <property type="entry name" value="HATPase_C_sf"/>
</dbReference>
<dbReference type="PROSITE" id="PS50113">
    <property type="entry name" value="PAC"/>
    <property type="match status" value="1"/>
</dbReference>
<keyword evidence="7" id="KW-0067">ATP-binding</keyword>
<evidence type="ECO:0000256" key="3">
    <source>
        <dbReference type="ARBA" id="ARBA00022553"/>
    </source>
</evidence>
<dbReference type="CDD" id="cd00082">
    <property type="entry name" value="HisKA"/>
    <property type="match status" value="1"/>
</dbReference>
<dbReference type="EMBL" id="JAALLT010000004">
    <property type="protein sequence ID" value="NGP77500.1"/>
    <property type="molecule type" value="Genomic_DNA"/>
</dbReference>
<dbReference type="SUPFAM" id="SSF47384">
    <property type="entry name" value="Homodimeric domain of signal transducing histidine kinase"/>
    <property type="match status" value="1"/>
</dbReference>
<dbReference type="RefSeq" id="WP_165142960.1">
    <property type="nucleotide sequence ID" value="NZ_JAALLT010000004.1"/>
</dbReference>
<protein>
    <recommendedName>
        <fullName evidence="2">histidine kinase</fullName>
        <ecNumber evidence="2">2.7.13.3</ecNumber>
    </recommendedName>
</protein>
<dbReference type="SMART" id="SM00388">
    <property type="entry name" value="HisKA"/>
    <property type="match status" value="1"/>
</dbReference>
<evidence type="ECO:0000259" key="11">
    <source>
        <dbReference type="PROSITE" id="PS50112"/>
    </source>
</evidence>
<evidence type="ECO:0000256" key="2">
    <source>
        <dbReference type="ARBA" id="ARBA00012438"/>
    </source>
</evidence>
<dbReference type="SUPFAM" id="SSF55785">
    <property type="entry name" value="PYP-like sensor domain (PAS domain)"/>
    <property type="match status" value="1"/>
</dbReference>
<dbReference type="GO" id="GO:0000155">
    <property type="term" value="F:phosphorelay sensor kinase activity"/>
    <property type="evidence" value="ECO:0007669"/>
    <property type="project" value="InterPro"/>
</dbReference>
<evidence type="ECO:0000256" key="7">
    <source>
        <dbReference type="ARBA" id="ARBA00022840"/>
    </source>
</evidence>
<sequence>MFKSLIHFLKHVRMGYLLFTSLLILGLFFGIFEIIKFVYIEDLSDENMRFLYFTRGVIVSLSLMVWAAWTVYNYRELYQEQLEVTEEQYRNIIENSADAIITLNNDDEITSWNRGAEQIFGWKREEIVGEPVEKLIPDDLLELQELECLAFGMHYRGYVSNYETERLNKASKKVLVNLSESFIRDEDDEIIGRSQILRDLTDFKIREEQIQQSERLATVGHMAAGVAHEVGNPLTAISSLVQVCQRKTDDPFIQDQLKKVRDHIQRITKIVRDLVDFSRPSSLKTEMMNINEIIKSAVGLLKHDARCRSVTFNMELSPQIPKIEGVPDHIHQVVVNILLNAVDAMKGIKNQRIDIRTWQKDDHIKIAIEDVGEGIPDKQLNRIFEPFFTTKEVGSGTGLGLSVSHGIITKMGGTIDVESEEGVGTTFTLNLPQEINQEATV</sequence>
<dbReference type="InterPro" id="IPR003661">
    <property type="entry name" value="HisK_dim/P_dom"/>
</dbReference>
<keyword evidence="14" id="KW-1185">Reference proteome</keyword>
<dbReference type="InterPro" id="IPR004358">
    <property type="entry name" value="Sig_transdc_His_kin-like_C"/>
</dbReference>
<dbReference type="InterPro" id="IPR000014">
    <property type="entry name" value="PAS"/>
</dbReference>
<dbReference type="InterPro" id="IPR000700">
    <property type="entry name" value="PAS-assoc_C"/>
</dbReference>
<evidence type="ECO:0000259" key="12">
    <source>
        <dbReference type="PROSITE" id="PS50113"/>
    </source>
</evidence>
<accession>A0A6M1SWR5</accession>
<evidence type="ECO:0000256" key="4">
    <source>
        <dbReference type="ARBA" id="ARBA00022679"/>
    </source>
</evidence>
<dbReference type="Pfam" id="PF02518">
    <property type="entry name" value="HATPase_c"/>
    <property type="match status" value="1"/>
</dbReference>
<dbReference type="PROSITE" id="PS50109">
    <property type="entry name" value="HIS_KIN"/>
    <property type="match status" value="1"/>
</dbReference>
<evidence type="ECO:0000313" key="13">
    <source>
        <dbReference type="EMBL" id="NGP77500.1"/>
    </source>
</evidence>
<dbReference type="PANTHER" id="PTHR43065">
    <property type="entry name" value="SENSOR HISTIDINE KINASE"/>
    <property type="match status" value="1"/>
</dbReference>
<dbReference type="SUPFAM" id="SSF55874">
    <property type="entry name" value="ATPase domain of HSP90 chaperone/DNA topoisomerase II/histidine kinase"/>
    <property type="match status" value="1"/>
</dbReference>
<gene>
    <name evidence="13" type="ORF">G3570_12705</name>
</gene>
<dbReference type="InterPro" id="IPR005467">
    <property type="entry name" value="His_kinase_dom"/>
</dbReference>
<dbReference type="PROSITE" id="PS50112">
    <property type="entry name" value="PAS"/>
    <property type="match status" value="1"/>
</dbReference>
<dbReference type="GO" id="GO:0005524">
    <property type="term" value="F:ATP binding"/>
    <property type="evidence" value="ECO:0007669"/>
    <property type="project" value="UniProtKB-KW"/>
</dbReference>
<dbReference type="CDD" id="cd00130">
    <property type="entry name" value="PAS"/>
    <property type="match status" value="1"/>
</dbReference>
<dbReference type="Pfam" id="PF00512">
    <property type="entry name" value="HisKA"/>
    <property type="match status" value="1"/>
</dbReference>
<organism evidence="13 14">
    <name type="scientific">Halalkalibaculum roseum</name>
    <dbReference type="NCBI Taxonomy" id="2709311"/>
    <lineage>
        <taxon>Bacteria</taxon>
        <taxon>Pseudomonadati</taxon>
        <taxon>Balneolota</taxon>
        <taxon>Balneolia</taxon>
        <taxon>Balneolales</taxon>
        <taxon>Balneolaceae</taxon>
        <taxon>Halalkalibaculum</taxon>
    </lineage>
</organism>
<feature type="transmembrane region" description="Helical" evidence="9">
    <location>
        <begin position="52"/>
        <end position="72"/>
    </location>
</feature>
<evidence type="ECO:0000256" key="6">
    <source>
        <dbReference type="ARBA" id="ARBA00022777"/>
    </source>
</evidence>
<evidence type="ECO:0000259" key="10">
    <source>
        <dbReference type="PROSITE" id="PS50109"/>
    </source>
</evidence>
<evidence type="ECO:0000256" key="1">
    <source>
        <dbReference type="ARBA" id="ARBA00000085"/>
    </source>
</evidence>
<dbReference type="NCBIfam" id="TIGR00229">
    <property type="entry name" value="sensory_box"/>
    <property type="match status" value="1"/>
</dbReference>
<comment type="caution">
    <text evidence="13">The sequence shown here is derived from an EMBL/GenBank/DDBJ whole genome shotgun (WGS) entry which is preliminary data.</text>
</comment>
<dbReference type="Proteomes" id="UP000473278">
    <property type="component" value="Unassembled WGS sequence"/>
</dbReference>
<feature type="transmembrane region" description="Helical" evidence="9">
    <location>
        <begin position="16"/>
        <end position="40"/>
    </location>
</feature>
<comment type="catalytic activity">
    <reaction evidence="1">
        <text>ATP + protein L-histidine = ADP + protein N-phospho-L-histidine.</text>
        <dbReference type="EC" id="2.7.13.3"/>
    </reaction>
</comment>
<keyword evidence="9" id="KW-1133">Transmembrane helix</keyword>
<dbReference type="PRINTS" id="PR00344">
    <property type="entry name" value="BCTRLSENSOR"/>
</dbReference>
<keyword evidence="5" id="KW-0547">Nucleotide-binding</keyword>
<dbReference type="GO" id="GO:0006355">
    <property type="term" value="P:regulation of DNA-templated transcription"/>
    <property type="evidence" value="ECO:0007669"/>
    <property type="project" value="InterPro"/>
</dbReference>
<evidence type="ECO:0000256" key="5">
    <source>
        <dbReference type="ARBA" id="ARBA00022741"/>
    </source>
</evidence>
<feature type="domain" description="PAS" evidence="11">
    <location>
        <begin position="85"/>
        <end position="145"/>
    </location>
</feature>
<dbReference type="SMART" id="SM00091">
    <property type="entry name" value="PAS"/>
    <property type="match status" value="1"/>
</dbReference>
<evidence type="ECO:0000256" key="8">
    <source>
        <dbReference type="ARBA" id="ARBA00023012"/>
    </source>
</evidence>
<dbReference type="InterPro" id="IPR036097">
    <property type="entry name" value="HisK_dim/P_sf"/>
</dbReference>
<proteinExistence type="predicted"/>
<dbReference type="Gene3D" id="3.30.450.20">
    <property type="entry name" value="PAS domain"/>
    <property type="match status" value="1"/>
</dbReference>